<dbReference type="GO" id="GO:0016829">
    <property type="term" value="F:lyase activity"/>
    <property type="evidence" value="ECO:0007669"/>
    <property type="project" value="UniProtKB-KW"/>
</dbReference>
<accession>A0A1I6M7D5</accession>
<evidence type="ECO:0000313" key="9">
    <source>
        <dbReference type="EMBL" id="SFS11655.1"/>
    </source>
</evidence>
<evidence type="ECO:0000256" key="2">
    <source>
        <dbReference type="ARBA" id="ARBA00022670"/>
    </source>
</evidence>
<organism evidence="9 10">
    <name type="scientific">Yoonia litorea</name>
    <dbReference type="NCBI Taxonomy" id="1123755"/>
    <lineage>
        <taxon>Bacteria</taxon>
        <taxon>Pseudomonadati</taxon>
        <taxon>Pseudomonadota</taxon>
        <taxon>Alphaproteobacteria</taxon>
        <taxon>Rhodobacterales</taxon>
        <taxon>Paracoccaceae</taxon>
        <taxon>Yoonia</taxon>
    </lineage>
</organism>
<sequence>MCNLYSLTSTQSAIADLVNLWRDDTGNLPSLPAIYPDYPAPVVTHEDDGRVMRMMRWGMPSPAFALKGKKTDKGVTNVRNTKSPHWRRWLGPAHRCVVPFTSFSEYKAVKGGRPEVVWFAPTGEQKTLFFAGIWTNWTSVRKLKEGEVTADIFAFLTVEPNAVVAPIHPKAMPVILRSAEAVDHWLSAPTEEALRLQRPFPDDGLGVVDEAV</sequence>
<dbReference type="OrthoDB" id="9782620at2"/>
<dbReference type="Gene3D" id="3.90.1680.20">
    <property type="match status" value="2"/>
</dbReference>
<evidence type="ECO:0000256" key="1">
    <source>
        <dbReference type="ARBA" id="ARBA00008136"/>
    </source>
</evidence>
<dbReference type="RefSeq" id="WP_090205530.1">
    <property type="nucleotide sequence ID" value="NZ_FOZM01000001.1"/>
</dbReference>
<dbReference type="GO" id="GO:0106300">
    <property type="term" value="P:protein-DNA covalent cross-linking repair"/>
    <property type="evidence" value="ECO:0007669"/>
    <property type="project" value="InterPro"/>
</dbReference>
<evidence type="ECO:0000256" key="7">
    <source>
        <dbReference type="ARBA" id="ARBA00023239"/>
    </source>
</evidence>
<dbReference type="EMBL" id="FOZM01000001">
    <property type="protein sequence ID" value="SFS11655.1"/>
    <property type="molecule type" value="Genomic_DNA"/>
</dbReference>
<dbReference type="PANTHER" id="PTHR13604:SF0">
    <property type="entry name" value="ABASIC SITE PROCESSING PROTEIN HMCES"/>
    <property type="match status" value="1"/>
</dbReference>
<dbReference type="AlphaFoldDB" id="A0A1I6M7D5"/>
<comment type="similarity">
    <text evidence="1 8">Belongs to the SOS response-associated peptidase family.</text>
</comment>
<dbReference type="GO" id="GO:0008233">
    <property type="term" value="F:peptidase activity"/>
    <property type="evidence" value="ECO:0007669"/>
    <property type="project" value="UniProtKB-KW"/>
</dbReference>
<evidence type="ECO:0000256" key="4">
    <source>
        <dbReference type="ARBA" id="ARBA00022801"/>
    </source>
</evidence>
<keyword evidence="5" id="KW-0190">Covalent protein-DNA linkage</keyword>
<evidence type="ECO:0000256" key="8">
    <source>
        <dbReference type="RuleBase" id="RU364100"/>
    </source>
</evidence>
<dbReference type="InterPro" id="IPR036590">
    <property type="entry name" value="SRAP-like"/>
</dbReference>
<reference evidence="9 10" key="1">
    <citation type="submission" date="2016-10" db="EMBL/GenBank/DDBJ databases">
        <authorList>
            <person name="de Groot N.N."/>
        </authorList>
    </citation>
    <scope>NUCLEOTIDE SEQUENCE [LARGE SCALE GENOMIC DNA]</scope>
    <source>
        <strain evidence="9 10">DSM 29433</strain>
    </source>
</reference>
<keyword evidence="6" id="KW-0238">DNA-binding</keyword>
<dbReference type="GO" id="GO:0003697">
    <property type="term" value="F:single-stranded DNA binding"/>
    <property type="evidence" value="ECO:0007669"/>
    <property type="project" value="InterPro"/>
</dbReference>
<keyword evidence="10" id="KW-1185">Reference proteome</keyword>
<name>A0A1I6M7D5_9RHOB</name>
<protein>
    <recommendedName>
        <fullName evidence="8">Abasic site processing protein</fullName>
        <ecNumber evidence="8">3.4.-.-</ecNumber>
    </recommendedName>
</protein>
<dbReference type="Proteomes" id="UP000198926">
    <property type="component" value="Unassembled WGS sequence"/>
</dbReference>
<dbReference type="Pfam" id="PF02586">
    <property type="entry name" value="SRAP"/>
    <property type="match status" value="1"/>
</dbReference>
<dbReference type="SUPFAM" id="SSF143081">
    <property type="entry name" value="BB1717-like"/>
    <property type="match status" value="1"/>
</dbReference>
<gene>
    <name evidence="9" type="ORF">SAMN05444714_1338</name>
</gene>
<dbReference type="PANTHER" id="PTHR13604">
    <property type="entry name" value="DC12-RELATED"/>
    <property type="match status" value="1"/>
</dbReference>
<dbReference type="EC" id="3.4.-.-" evidence="8"/>
<evidence type="ECO:0000313" key="10">
    <source>
        <dbReference type="Proteomes" id="UP000198926"/>
    </source>
</evidence>
<dbReference type="InterPro" id="IPR003738">
    <property type="entry name" value="SRAP"/>
</dbReference>
<evidence type="ECO:0000256" key="6">
    <source>
        <dbReference type="ARBA" id="ARBA00023125"/>
    </source>
</evidence>
<evidence type="ECO:0000256" key="5">
    <source>
        <dbReference type="ARBA" id="ARBA00023124"/>
    </source>
</evidence>
<keyword evidence="3" id="KW-0227">DNA damage</keyword>
<evidence type="ECO:0000256" key="3">
    <source>
        <dbReference type="ARBA" id="ARBA00022763"/>
    </source>
</evidence>
<proteinExistence type="inferred from homology"/>
<dbReference type="GO" id="GO:0006508">
    <property type="term" value="P:proteolysis"/>
    <property type="evidence" value="ECO:0007669"/>
    <property type="project" value="UniProtKB-KW"/>
</dbReference>
<keyword evidence="4 8" id="KW-0378">Hydrolase</keyword>
<keyword evidence="2 8" id="KW-0645">Protease</keyword>
<keyword evidence="7" id="KW-0456">Lyase</keyword>